<evidence type="ECO:0000256" key="6">
    <source>
        <dbReference type="ARBA" id="ARBA00023295"/>
    </source>
</evidence>
<comment type="similarity">
    <text evidence="2 8">Belongs to the glycosyl hydrolase 32 family.</text>
</comment>
<proteinExistence type="inferred from homology"/>
<keyword evidence="6 8" id="KW-0326">Glycosidase</keyword>
<dbReference type="InterPro" id="IPR018053">
    <property type="entry name" value="Glyco_hydro_32_AS"/>
</dbReference>
<dbReference type="PANTHER" id="PTHR43101">
    <property type="entry name" value="BETA-FRUCTOSIDASE"/>
    <property type="match status" value="1"/>
</dbReference>
<dbReference type="SUPFAM" id="SSF49899">
    <property type="entry name" value="Concanavalin A-like lectins/glucanases"/>
    <property type="match status" value="1"/>
</dbReference>
<evidence type="ECO:0000256" key="9">
    <source>
        <dbReference type="RuleBase" id="RU365015"/>
    </source>
</evidence>
<evidence type="ECO:0000256" key="2">
    <source>
        <dbReference type="ARBA" id="ARBA00009902"/>
    </source>
</evidence>
<dbReference type="PROSITE" id="PS00609">
    <property type="entry name" value="GLYCOSYL_HYDROL_F32"/>
    <property type="match status" value="1"/>
</dbReference>
<evidence type="ECO:0000259" key="11">
    <source>
        <dbReference type="Pfam" id="PF08244"/>
    </source>
</evidence>
<dbReference type="Gene3D" id="2.60.120.560">
    <property type="entry name" value="Exo-inulinase, domain 1"/>
    <property type="match status" value="1"/>
</dbReference>
<sequence>MSPTHERWTPHFHLAPRQGWLNDPNGLCQFHGTYHVFYQSAPAWPAPGKKGWGHFASRDLVRWEDLGEPLVPSIPEDADGVYSGSALVVTGGAQDGGDLLRLYYTGNVKYEGDHIHNGRDSNQVMVTSDDGVSLSEKKVLLRPKDYPSDLTRHVRDPKVWEQDGRYYMVLGARRSDDVGDVLLYESSDAVEWAYRGRIESTHSFGYMWECPNVIQVDGHDYLVVCPQGLPSEPTRWQNLYQAGYFPLPQGILATTQVDETSFVELDWGFDFYAPQVFEDEKGRCILIGWMGMPDADYTSAPDGLAWCHCLTVPREVTVGEDGLLRQWPVTEIDGLRGFAQPVSPSAGAILPHHYADIELLGIEGNLEMGFDGQLQLSFSAEDGLLRMAFTDEKAASGRTERVLPLAALHELRVLVDGSTVEVYVNHGEEVLSTRWFPTADTLLVTLHATCESARSWEMGGEPPRALRRFRHVAPGA</sequence>
<dbReference type="SUPFAM" id="SSF75005">
    <property type="entry name" value="Arabinanase/levansucrase/invertase"/>
    <property type="match status" value="1"/>
</dbReference>
<dbReference type="GO" id="GO:0016787">
    <property type="term" value="F:hydrolase activity"/>
    <property type="evidence" value="ECO:0007669"/>
    <property type="project" value="UniProtKB-KW"/>
</dbReference>
<dbReference type="InterPro" id="IPR001362">
    <property type="entry name" value="Glyco_hydro_32"/>
</dbReference>
<accession>A0ABT1Z813</accession>
<feature type="domain" description="Glycosyl hydrolase family 32 N-terminal" evidence="10">
    <location>
        <begin position="13"/>
        <end position="328"/>
    </location>
</feature>
<dbReference type="InterPro" id="IPR013189">
    <property type="entry name" value="Glyco_hydro_32_C"/>
</dbReference>
<feature type="domain" description="Glycosyl hydrolase family 32 C-terminal" evidence="11">
    <location>
        <begin position="408"/>
        <end position="449"/>
    </location>
</feature>
<evidence type="ECO:0000313" key="12">
    <source>
        <dbReference type="EMBL" id="MCR9036356.1"/>
    </source>
</evidence>
<organism evidence="12 13">
    <name type="scientific">Tractidigestivibacter montrealensis</name>
    <dbReference type="NCBI Taxonomy" id="2972466"/>
    <lineage>
        <taxon>Bacteria</taxon>
        <taxon>Bacillati</taxon>
        <taxon>Actinomycetota</taxon>
        <taxon>Coriobacteriia</taxon>
        <taxon>Coriobacteriales</taxon>
        <taxon>Atopobiaceae</taxon>
        <taxon>Tractidigestivibacter</taxon>
    </lineage>
</organism>
<dbReference type="RefSeq" id="WP_258498962.1">
    <property type="nucleotide sequence ID" value="NZ_JANSKA010000003.1"/>
</dbReference>
<evidence type="ECO:0000256" key="1">
    <source>
        <dbReference type="ARBA" id="ARBA00004914"/>
    </source>
</evidence>
<evidence type="ECO:0000256" key="7">
    <source>
        <dbReference type="ARBA" id="ARBA00033367"/>
    </source>
</evidence>
<dbReference type="InterPro" id="IPR013148">
    <property type="entry name" value="Glyco_hydro_32_N"/>
</dbReference>
<dbReference type="EC" id="3.2.1.26" evidence="3 8"/>
<name>A0ABT1Z813_9ACTN</name>
<dbReference type="InterPro" id="IPR013320">
    <property type="entry name" value="ConA-like_dom_sf"/>
</dbReference>
<keyword evidence="9" id="KW-0119">Carbohydrate metabolism</keyword>
<gene>
    <name evidence="12" type="ORF">NVS32_05255</name>
</gene>
<dbReference type="Proteomes" id="UP001204320">
    <property type="component" value="Unassembled WGS sequence"/>
</dbReference>
<comment type="catalytic activity">
    <reaction evidence="8">
        <text>Hydrolysis of terminal non-reducing beta-D-fructofuranoside residues in beta-D-fructofuranosides.</text>
        <dbReference type="EC" id="3.2.1.26"/>
    </reaction>
</comment>
<comment type="caution">
    <text evidence="12">The sequence shown here is derived from an EMBL/GenBank/DDBJ whole genome shotgun (WGS) entry which is preliminary data.</text>
</comment>
<dbReference type="InterPro" id="IPR006232">
    <property type="entry name" value="Suc6P_hydrolase"/>
</dbReference>
<dbReference type="CDD" id="cd18623">
    <property type="entry name" value="GH32_ScrB-like"/>
    <property type="match status" value="1"/>
</dbReference>
<comment type="pathway">
    <text evidence="1 9">Glycan biosynthesis; sucrose metabolism.</text>
</comment>
<dbReference type="EMBL" id="JANSKA010000003">
    <property type="protein sequence ID" value="MCR9036356.1"/>
    <property type="molecule type" value="Genomic_DNA"/>
</dbReference>
<keyword evidence="9" id="KW-0963">Cytoplasm</keyword>
<dbReference type="InterPro" id="IPR051214">
    <property type="entry name" value="GH32_Enzymes"/>
</dbReference>
<evidence type="ECO:0000256" key="8">
    <source>
        <dbReference type="RuleBase" id="RU362110"/>
    </source>
</evidence>
<protein>
    <recommendedName>
        <fullName evidence="4 8">Sucrose-6-phosphate hydrolase</fullName>
        <ecNumber evidence="3 8">3.2.1.26</ecNumber>
    </recommendedName>
    <alternativeName>
        <fullName evidence="7 9">Invertase</fullName>
    </alternativeName>
</protein>
<comment type="subcellular location">
    <subcellularLocation>
        <location evidence="9">Cytoplasm</location>
    </subcellularLocation>
</comment>
<evidence type="ECO:0000256" key="3">
    <source>
        <dbReference type="ARBA" id="ARBA00012758"/>
    </source>
</evidence>
<evidence type="ECO:0000259" key="10">
    <source>
        <dbReference type="Pfam" id="PF00251"/>
    </source>
</evidence>
<dbReference type="NCBIfam" id="TIGR01322">
    <property type="entry name" value="scrB_fam"/>
    <property type="match status" value="1"/>
</dbReference>
<dbReference type="Pfam" id="PF00251">
    <property type="entry name" value="Glyco_hydro_32N"/>
    <property type="match status" value="1"/>
</dbReference>
<reference evidence="12 13" key="1">
    <citation type="submission" date="2022-08" db="EMBL/GenBank/DDBJ databases">
        <title>Tractidigestivibacter montrealensis type strain KD21.</title>
        <authorList>
            <person name="Diop K."/>
            <person name="Richard C."/>
            <person name="Routy B."/>
        </authorList>
    </citation>
    <scope>NUCLEOTIDE SEQUENCE [LARGE SCALE GENOMIC DNA]</scope>
    <source>
        <strain evidence="12 13">KD21</strain>
    </source>
</reference>
<dbReference type="PANTHER" id="PTHR43101:SF1">
    <property type="entry name" value="BETA-FRUCTOSIDASE"/>
    <property type="match status" value="1"/>
</dbReference>
<keyword evidence="5 8" id="KW-0378">Hydrolase</keyword>
<dbReference type="InterPro" id="IPR023296">
    <property type="entry name" value="Glyco_hydro_beta-prop_sf"/>
</dbReference>
<dbReference type="SMART" id="SM00640">
    <property type="entry name" value="Glyco_32"/>
    <property type="match status" value="1"/>
</dbReference>
<dbReference type="Pfam" id="PF08244">
    <property type="entry name" value="Glyco_hydro_32C"/>
    <property type="match status" value="1"/>
</dbReference>
<comment type="function">
    <text evidence="9">Enables the bacterium to metabolize sucrose as a sole carbon source.</text>
</comment>
<keyword evidence="13" id="KW-1185">Reference proteome</keyword>
<dbReference type="Gene3D" id="2.115.10.20">
    <property type="entry name" value="Glycosyl hydrolase domain, family 43"/>
    <property type="match status" value="1"/>
</dbReference>
<evidence type="ECO:0000256" key="5">
    <source>
        <dbReference type="ARBA" id="ARBA00022801"/>
    </source>
</evidence>
<evidence type="ECO:0000256" key="4">
    <source>
        <dbReference type="ARBA" id="ARBA00019623"/>
    </source>
</evidence>
<evidence type="ECO:0000313" key="13">
    <source>
        <dbReference type="Proteomes" id="UP001204320"/>
    </source>
</evidence>